<dbReference type="Gene3D" id="3.30.1120.170">
    <property type="match status" value="1"/>
</dbReference>
<dbReference type="AlphaFoldDB" id="A0A0R1UPE0"/>
<protein>
    <submittedName>
        <fullName evidence="14">Phosphoglycerol transferase</fullName>
    </submittedName>
</protein>
<comment type="caution">
    <text evidence="14">The sequence shown here is derived from an EMBL/GenBank/DDBJ whole genome shotgun (WGS) entry which is preliminary data.</text>
</comment>
<evidence type="ECO:0000256" key="7">
    <source>
        <dbReference type="ARBA" id="ARBA00023136"/>
    </source>
</evidence>
<keyword evidence="9" id="KW-0479">Metal-binding</keyword>
<dbReference type="InterPro" id="IPR017850">
    <property type="entry name" value="Alkaline_phosphatase_core_sf"/>
</dbReference>
<feature type="region of interest" description="Disordered" evidence="11">
    <location>
        <begin position="655"/>
        <end position="697"/>
    </location>
</feature>
<dbReference type="InterPro" id="IPR012160">
    <property type="entry name" value="LtaS-like"/>
</dbReference>
<evidence type="ECO:0000256" key="8">
    <source>
        <dbReference type="PIRSR" id="PIRSR005091-1"/>
    </source>
</evidence>
<evidence type="ECO:0000256" key="5">
    <source>
        <dbReference type="ARBA" id="ARBA00022692"/>
    </source>
</evidence>
<feature type="transmembrane region" description="Helical" evidence="12">
    <location>
        <begin position="12"/>
        <end position="34"/>
    </location>
</feature>
<evidence type="ECO:0000256" key="3">
    <source>
        <dbReference type="ARBA" id="ARBA00009983"/>
    </source>
</evidence>
<evidence type="ECO:0000256" key="12">
    <source>
        <dbReference type="SAM" id="Phobius"/>
    </source>
</evidence>
<evidence type="ECO:0000313" key="15">
    <source>
        <dbReference type="Proteomes" id="UP000051084"/>
    </source>
</evidence>
<keyword evidence="6 12" id="KW-1133">Transmembrane helix</keyword>
<comment type="pathway">
    <text evidence="2">Cell wall biogenesis; lipoteichoic acid biosynthesis.</text>
</comment>
<evidence type="ECO:0000256" key="1">
    <source>
        <dbReference type="ARBA" id="ARBA00004651"/>
    </source>
</evidence>
<keyword evidence="9" id="KW-0464">Manganese</keyword>
<dbReference type="GO" id="GO:0005886">
    <property type="term" value="C:plasma membrane"/>
    <property type="evidence" value="ECO:0007669"/>
    <property type="project" value="UniProtKB-SubCell"/>
</dbReference>
<proteinExistence type="inferred from homology"/>
<evidence type="ECO:0000256" key="4">
    <source>
        <dbReference type="ARBA" id="ARBA00022475"/>
    </source>
</evidence>
<feature type="transmembrane region" description="Helical" evidence="12">
    <location>
        <begin position="161"/>
        <end position="179"/>
    </location>
</feature>
<feature type="transmembrane region" description="Helical" evidence="12">
    <location>
        <begin position="131"/>
        <end position="149"/>
    </location>
</feature>
<keyword evidence="7 12" id="KW-0472">Membrane</keyword>
<dbReference type="PATRIC" id="fig|1423742.4.peg.1104"/>
<dbReference type="Proteomes" id="UP000051084">
    <property type="component" value="Unassembled WGS sequence"/>
</dbReference>
<accession>A0A0R1UPE0</accession>
<sequence length="697" mass="79306">MKSAWQKIRNGLNTKIGFFVFTVVLFALKMYWAYQTKFNLGVKGPVQEFLLAFNTLPAALLFLGVALYFRGRLSYWLMLLVNAIVSTWLLANILYYREFSDFLTLNVIKGSGSASGNLGTSLSQIIQPTDFCVYLDVVFVILLLAFKVIRFDMRPFKRRYAATISALSLLLFGVNLGMAEGDRSQLLTRTFDNNYIVKYLGLEAYTIYDGIKTTRTSVVRSKADNQDMKPIERFIKKNYAQPNQAYYGKIKGKNIIVLHLESFQQFLIDYKVNGQEVTPTINKLYHDQNTLAYSNFFNQVGQGKTSDAELMLETSLYGLPEGSAMSTYGTSNTFQAAPALLKQKLGYSSASFHGDVPSFWNRDNAYKSFGYQYFFSKEYFPEVKDSDMGYGTKDKLFLKYSAKYLDQLPQPFYAKLITVTNHYPYLIDKKNTDFPELTTGDKTVDPYVQTAHYLDQSVQELLNYLDKTGMRKNTVLVLYGDHYGISENHKDAIAKILGKKSVTNYDLAMWQKVPFMINGEGIDGGIKDTYGGEIDVLPTLEDLLGISSDKYIQFGQDLLSAQNNQIVPFRNGDWVTPQYTKAGGDYFDTKTGKQIKHPTKAQQRAFDKTQAYVTTELGLSDKLLNGDLLRFYHLPGFEKVQKKGVSYNLKKGLKALKQQQKDHPTSWRDQNDHRNSIDDYETDAPELNGVTLKFPTK</sequence>
<comment type="subcellular location">
    <subcellularLocation>
        <location evidence="1">Cell membrane</location>
        <topology evidence="1">Multi-pass membrane protein</topology>
    </subcellularLocation>
</comment>
<dbReference type="Pfam" id="PF00884">
    <property type="entry name" value="Sulfatase"/>
    <property type="match status" value="1"/>
</dbReference>
<dbReference type="Gene3D" id="3.40.720.10">
    <property type="entry name" value="Alkaline Phosphatase, subunit A"/>
    <property type="match status" value="1"/>
</dbReference>
<reference evidence="14 15" key="1">
    <citation type="journal article" date="2015" name="Genome Announc.">
        <title>Expanding the biotechnology potential of lactobacilli through comparative genomics of 213 strains and associated genera.</title>
        <authorList>
            <person name="Sun Z."/>
            <person name="Harris H.M."/>
            <person name="McCann A."/>
            <person name="Guo C."/>
            <person name="Argimon S."/>
            <person name="Zhang W."/>
            <person name="Yang X."/>
            <person name="Jeffery I.B."/>
            <person name="Cooney J.C."/>
            <person name="Kagawa T.F."/>
            <person name="Liu W."/>
            <person name="Song Y."/>
            <person name="Salvetti E."/>
            <person name="Wrobel A."/>
            <person name="Rasinkangas P."/>
            <person name="Parkhill J."/>
            <person name="Rea M.C."/>
            <person name="O'Sullivan O."/>
            <person name="Ritari J."/>
            <person name="Douillard F.P."/>
            <person name="Paul Ross R."/>
            <person name="Yang R."/>
            <person name="Briner A.E."/>
            <person name="Felis G.E."/>
            <person name="de Vos W.M."/>
            <person name="Barrangou R."/>
            <person name="Klaenhammer T.R."/>
            <person name="Caufield P.W."/>
            <person name="Cui Y."/>
            <person name="Zhang H."/>
            <person name="O'Toole P.W."/>
        </authorList>
    </citation>
    <scope>NUCLEOTIDE SEQUENCE [LARGE SCALE GENOMIC DNA]</scope>
    <source>
        <strain evidence="14 15">DSM 18793</strain>
    </source>
</reference>
<dbReference type="GO" id="GO:0046872">
    <property type="term" value="F:metal ion binding"/>
    <property type="evidence" value="ECO:0007669"/>
    <property type="project" value="UniProtKB-KW"/>
</dbReference>
<name>A0A0R1UPE0_9LACO</name>
<evidence type="ECO:0000256" key="9">
    <source>
        <dbReference type="PIRSR" id="PIRSR005091-2"/>
    </source>
</evidence>
<evidence type="ECO:0000256" key="6">
    <source>
        <dbReference type="ARBA" id="ARBA00022989"/>
    </source>
</evidence>
<organism evidence="14 15">
    <name type="scientific">Limosilactobacillus equigenerosi DSM 18793 = JCM 14505</name>
    <dbReference type="NCBI Taxonomy" id="1423742"/>
    <lineage>
        <taxon>Bacteria</taxon>
        <taxon>Bacillati</taxon>
        <taxon>Bacillota</taxon>
        <taxon>Bacilli</taxon>
        <taxon>Lactobacillales</taxon>
        <taxon>Lactobacillaceae</taxon>
        <taxon>Limosilactobacillus</taxon>
    </lineage>
</organism>
<keyword evidence="14" id="KW-0808">Transferase</keyword>
<comment type="similarity">
    <text evidence="3">Belongs to the LTA synthase family.</text>
</comment>
<feature type="domain" description="Sulfatase N-terminal" evidence="13">
    <location>
        <begin position="253"/>
        <end position="546"/>
    </location>
</feature>
<evidence type="ECO:0000256" key="11">
    <source>
        <dbReference type="SAM" id="MobiDB-lite"/>
    </source>
</evidence>
<evidence type="ECO:0000256" key="2">
    <source>
        <dbReference type="ARBA" id="ARBA00004936"/>
    </source>
</evidence>
<dbReference type="STRING" id="417373.GCA_001570685_00184"/>
<feature type="active site" evidence="8">
    <location>
        <position position="305"/>
    </location>
</feature>
<feature type="compositionally biased region" description="Basic and acidic residues" evidence="11">
    <location>
        <begin position="659"/>
        <end position="677"/>
    </location>
</feature>
<evidence type="ECO:0000313" key="14">
    <source>
        <dbReference type="EMBL" id="KRL95015.1"/>
    </source>
</evidence>
<dbReference type="InterPro" id="IPR050448">
    <property type="entry name" value="OpgB/LTA_synthase_biosynth"/>
</dbReference>
<feature type="binding site" evidence="10">
    <location>
        <position position="482"/>
    </location>
    <ligand>
        <name>Mn(2+)</name>
        <dbReference type="ChEBI" id="CHEBI:29035"/>
    </ligand>
</feature>
<dbReference type="GO" id="GO:0016740">
    <property type="term" value="F:transferase activity"/>
    <property type="evidence" value="ECO:0007669"/>
    <property type="project" value="UniProtKB-KW"/>
</dbReference>
<feature type="transmembrane region" description="Helical" evidence="12">
    <location>
        <begin position="49"/>
        <end position="69"/>
    </location>
</feature>
<gene>
    <name evidence="14" type="ORF">FC21_GL001062</name>
</gene>
<keyword evidence="5 12" id="KW-0812">Transmembrane</keyword>
<dbReference type="PANTHER" id="PTHR47371:SF3">
    <property type="entry name" value="PHOSPHOGLYCEROL TRANSFERASE I"/>
    <property type="match status" value="1"/>
</dbReference>
<dbReference type="EMBL" id="AZGC01000026">
    <property type="protein sequence ID" value="KRL95015.1"/>
    <property type="molecule type" value="Genomic_DNA"/>
</dbReference>
<evidence type="ECO:0000259" key="13">
    <source>
        <dbReference type="Pfam" id="PF00884"/>
    </source>
</evidence>
<dbReference type="PIRSF" id="PIRSF005091">
    <property type="entry name" value="Mmb_sulf_HI1246"/>
    <property type="match status" value="1"/>
</dbReference>
<feature type="transmembrane region" description="Helical" evidence="12">
    <location>
        <begin position="76"/>
        <end position="96"/>
    </location>
</feature>
<dbReference type="PANTHER" id="PTHR47371">
    <property type="entry name" value="LIPOTEICHOIC ACID SYNTHASE"/>
    <property type="match status" value="1"/>
</dbReference>
<feature type="binding site" evidence="10">
    <location>
        <position position="481"/>
    </location>
    <ligand>
        <name>Mn(2+)</name>
        <dbReference type="ChEBI" id="CHEBI:29035"/>
    </ligand>
</feature>
<dbReference type="InterPro" id="IPR000917">
    <property type="entry name" value="Sulfatase_N"/>
</dbReference>
<keyword evidence="15" id="KW-1185">Reference proteome</keyword>
<dbReference type="CDD" id="cd16015">
    <property type="entry name" value="LTA_synthase"/>
    <property type="match status" value="1"/>
</dbReference>
<feature type="binding site" evidence="10">
    <location>
        <position position="261"/>
    </location>
    <ligand>
        <name>Mn(2+)</name>
        <dbReference type="ChEBI" id="CHEBI:29035"/>
    </ligand>
</feature>
<dbReference type="RefSeq" id="WP_056995516.1">
    <property type="nucleotide sequence ID" value="NZ_AZGC01000026.1"/>
</dbReference>
<dbReference type="SUPFAM" id="SSF53649">
    <property type="entry name" value="Alkaline phosphatase-like"/>
    <property type="match status" value="1"/>
</dbReference>
<feature type="binding site" evidence="9">
    <location>
        <position position="422"/>
    </location>
    <ligand>
        <name>substrate</name>
    </ligand>
</feature>
<feature type="binding site" evidence="10">
    <location>
        <position position="305"/>
    </location>
    <ligand>
        <name>Mn(2+)</name>
        <dbReference type="ChEBI" id="CHEBI:29035"/>
    </ligand>
</feature>
<dbReference type="OrthoDB" id="5901192at2"/>
<evidence type="ECO:0000256" key="10">
    <source>
        <dbReference type="PIRSR" id="PIRSR005091-3"/>
    </source>
</evidence>
<keyword evidence="4" id="KW-1003">Cell membrane</keyword>